<dbReference type="InterPro" id="IPR001650">
    <property type="entry name" value="Helicase_C-like"/>
</dbReference>
<evidence type="ECO:0000313" key="13">
    <source>
        <dbReference type="Proteomes" id="UP000006727"/>
    </source>
</evidence>
<keyword evidence="3" id="KW-0378">Hydrolase</keyword>
<dbReference type="CDD" id="cd22475">
    <property type="entry name" value="KH-I_AtRH42_like"/>
    <property type="match status" value="1"/>
</dbReference>
<dbReference type="InterPro" id="IPR014014">
    <property type="entry name" value="RNA_helicase_DEAD_Q_motif"/>
</dbReference>
<evidence type="ECO:0000256" key="8">
    <source>
        <dbReference type="SAM" id="MobiDB-lite"/>
    </source>
</evidence>
<evidence type="ECO:0000256" key="2">
    <source>
        <dbReference type="ARBA" id="ARBA00022741"/>
    </source>
</evidence>
<dbReference type="Gene3D" id="3.40.50.300">
    <property type="entry name" value="P-loop containing nucleotide triphosphate hydrolases"/>
    <property type="match status" value="2"/>
</dbReference>
<feature type="compositionally biased region" description="Basic and acidic residues" evidence="8">
    <location>
        <begin position="229"/>
        <end position="265"/>
    </location>
</feature>
<evidence type="ECO:0000259" key="9">
    <source>
        <dbReference type="PROSITE" id="PS51192"/>
    </source>
</evidence>
<dbReference type="GO" id="GO:0005634">
    <property type="term" value="C:nucleus"/>
    <property type="evidence" value="ECO:0000318"/>
    <property type="project" value="GO_Central"/>
</dbReference>
<dbReference type="GO" id="GO:0005524">
    <property type="term" value="F:ATP binding"/>
    <property type="evidence" value="ECO:0007669"/>
    <property type="project" value="UniProtKB-KW"/>
</dbReference>
<dbReference type="InterPro" id="IPR056149">
    <property type="entry name" value="PRP5/DDX46/KHDC4_KH"/>
</dbReference>
<evidence type="ECO:0000256" key="1">
    <source>
        <dbReference type="ARBA" id="ARBA00012552"/>
    </source>
</evidence>
<dbReference type="SMART" id="SM00490">
    <property type="entry name" value="HELICc"/>
    <property type="match status" value="1"/>
</dbReference>
<dbReference type="EnsemblPlants" id="Pp3c6_15830V3.9">
    <property type="protein sequence ID" value="Pp3c6_15830V3.9"/>
    <property type="gene ID" value="Pp3c6_15830"/>
</dbReference>
<feature type="short sequence motif" description="Q motif" evidence="7">
    <location>
        <begin position="515"/>
        <end position="543"/>
    </location>
</feature>
<feature type="compositionally biased region" description="Basic and acidic residues" evidence="8">
    <location>
        <begin position="33"/>
        <end position="198"/>
    </location>
</feature>
<proteinExistence type="inferred from homology"/>
<dbReference type="GO" id="GO:0016787">
    <property type="term" value="F:hydrolase activity"/>
    <property type="evidence" value="ECO:0007669"/>
    <property type="project" value="UniProtKB-KW"/>
</dbReference>
<dbReference type="PROSITE" id="PS51194">
    <property type="entry name" value="HELICASE_CTER"/>
    <property type="match status" value="1"/>
</dbReference>
<dbReference type="Gramene" id="Pp3c6_15830V3.9">
    <property type="protein sequence ID" value="Pp3c6_15830V3.9"/>
    <property type="gene ID" value="Pp3c6_15830"/>
</dbReference>
<protein>
    <recommendedName>
        <fullName evidence="1">RNA helicase</fullName>
        <ecNumber evidence="1">3.6.4.13</ecNumber>
    </recommendedName>
</protein>
<evidence type="ECO:0000259" key="10">
    <source>
        <dbReference type="PROSITE" id="PS51194"/>
    </source>
</evidence>
<sequence>MGRDKYRDREKDYGDKEHWERERDKERKHREREKRGDRDLEKERDERKRSRRDDDGVEVKDKEKERDRKGGERDREGKKERDREREREREAEEERDRKRRKKDEDESREREEIREKEEREREREKERLREREKERDREEEREKSREREREREKSRDRDKDKEKEKDREKGRDKHRERTRDKDRDRERDLRSGEGDRDRDRKRRRKEEDAARDDLKVKKDPENDEDPEEEQKRLDEEIDKRRRRVQEWQELRRRKDEEDRQKRESVQADADVVSSPKNAKKTWTLEGEDSDDEEDAVLPKSGGTTASRVAAFDNGDLVMADFGGNGSGDPAAKFVKLKPKREDSEEEIAAPIQTVKVKQEVEEEEEIDPLDAFMNSITIPEVSSTDAVELDAPESKPIVAKSGSGKGQDNVKPVKRNNRNTLGRIMPGDDSASEDEDDGEGKEGDEDDDEFLKRVKKTKAEKLAIVDHSKIQYPSFRKNFYIEVKEISRMTKAEAEAYRKELELKIRGKDVPRPLKTWNQTGLNSKVLDVIKKSGFEKPMPIQTQALPIIMSGRDCIGIAKTGSGKTLAFVLPMLRHIMDQPPLQQGDGPIGLIMAPTRELVQQIYNDIRKFSKVVGLTCVPVYGGSGVAQQISDLKRGTEIVVCTPGRMIDILCTSSGKITNLRRVTYLVMDEADRMFDMGFEPQITRIVQNTRPDRQTVLFSATFPRQVEVLARKVLTKPVEIQIGGRSVVNSDITQTVEVRPESERFLRLLELLGEWYEKGKILVFVHSQEKCDSLFKDLLKAGYPCLSLHGAKDQTDRESTITDFKTSVCNLMIATSIAARGLDVKELELVVNYDVPNHYEDYVHRVGRTGRAGRKGFAVTFISTEEERYAPDLVKALELSEQPIPEDLKKLADDFMVKVKQGSEQAHGSGYGGSGFKFNEEEDEALKAAKKAQAREYGFEEEEDKSDSESDDEGIRKAGGEMSSVANMHAAALAAAAKAGLPAPMNPALAANPQLQAALANMAQAAVANQAAAAAAAAGAAGLPAMPFPSVGVPGLGVMNMPGMPVMPNMAQIMASMSMPNMGQVSNLQQIANQMALANMAGAMGHLGSPMLGMAAGASATAGLTDGNPAARAAAMAAAYNLQNNLAKIQADVAPESYEIELEINDFPQHARWKVTHKDALGQISEWTGAAITTRGQYFPPGKVPAPGERKLFLFIEGPTEASVKKAKAEVKRILEESTSAAIQLPGPAQPGKYSVL</sequence>
<feature type="region of interest" description="Disordered" evidence="8">
    <location>
        <begin position="931"/>
        <end position="961"/>
    </location>
</feature>
<keyword evidence="2" id="KW-0547">Nucleotide-binding</keyword>
<reference evidence="12 13" key="2">
    <citation type="journal article" date="2018" name="Plant J.">
        <title>The Physcomitrella patens chromosome-scale assembly reveals moss genome structure and evolution.</title>
        <authorList>
            <person name="Lang D."/>
            <person name="Ullrich K.K."/>
            <person name="Murat F."/>
            <person name="Fuchs J."/>
            <person name="Jenkins J."/>
            <person name="Haas F.B."/>
            <person name="Piednoel M."/>
            <person name="Gundlach H."/>
            <person name="Van Bel M."/>
            <person name="Meyberg R."/>
            <person name="Vives C."/>
            <person name="Morata J."/>
            <person name="Symeonidi A."/>
            <person name="Hiss M."/>
            <person name="Muchero W."/>
            <person name="Kamisugi Y."/>
            <person name="Saleh O."/>
            <person name="Blanc G."/>
            <person name="Decker E.L."/>
            <person name="van Gessel N."/>
            <person name="Grimwood J."/>
            <person name="Hayes R.D."/>
            <person name="Graham S.W."/>
            <person name="Gunter L.E."/>
            <person name="McDaniel S.F."/>
            <person name="Hoernstein S.N.W."/>
            <person name="Larsson A."/>
            <person name="Li F.W."/>
            <person name="Perroud P.F."/>
            <person name="Phillips J."/>
            <person name="Ranjan P."/>
            <person name="Rokshar D.S."/>
            <person name="Rothfels C.J."/>
            <person name="Schneider L."/>
            <person name="Shu S."/>
            <person name="Stevenson D.W."/>
            <person name="Thummler F."/>
            <person name="Tillich M."/>
            <person name="Villarreal Aguilar J.C."/>
            <person name="Widiez T."/>
            <person name="Wong G.K."/>
            <person name="Wymore A."/>
            <person name="Zhang Y."/>
            <person name="Zimmer A.D."/>
            <person name="Quatrano R.S."/>
            <person name="Mayer K.F.X."/>
            <person name="Goodstein D."/>
            <person name="Casacuberta J.M."/>
            <person name="Vandepoele K."/>
            <person name="Reski R."/>
            <person name="Cuming A.C."/>
            <person name="Tuskan G.A."/>
            <person name="Maumus F."/>
            <person name="Salse J."/>
            <person name="Schmutz J."/>
            <person name="Rensing S.A."/>
        </authorList>
    </citation>
    <scope>NUCLEOTIDE SEQUENCE [LARGE SCALE GENOMIC DNA]</scope>
    <source>
        <strain evidence="12 13">cv. Gransden 2004</strain>
    </source>
</reference>
<dbReference type="EnsemblPlants" id="Pp3c6_15830V3.4">
    <property type="protein sequence ID" value="Pp3c6_15830V3.4"/>
    <property type="gene ID" value="Pp3c6_15830"/>
</dbReference>
<gene>
    <name evidence="12" type="primary">LOC112283510</name>
</gene>
<dbReference type="GO" id="GO:0003724">
    <property type="term" value="F:RNA helicase activity"/>
    <property type="evidence" value="ECO:0007669"/>
    <property type="project" value="UniProtKB-EC"/>
</dbReference>
<feature type="compositionally biased region" description="Acidic residues" evidence="8">
    <location>
        <begin position="430"/>
        <end position="449"/>
    </location>
</feature>
<dbReference type="PROSITE" id="PS51192">
    <property type="entry name" value="HELICASE_ATP_BIND_1"/>
    <property type="match status" value="1"/>
</dbReference>
<dbReference type="EnsemblPlants" id="Pp3c6_15830V3.5">
    <property type="protein sequence ID" value="Pp3c6_15830V3.5"/>
    <property type="gene ID" value="Pp3c6_15830"/>
</dbReference>
<dbReference type="Pfam" id="PF00270">
    <property type="entry name" value="DEAD"/>
    <property type="match status" value="1"/>
</dbReference>
<dbReference type="PROSITE" id="PS00039">
    <property type="entry name" value="DEAD_ATP_HELICASE"/>
    <property type="match status" value="1"/>
</dbReference>
<reference evidence="12" key="3">
    <citation type="submission" date="2020-12" db="UniProtKB">
        <authorList>
            <consortium name="EnsemblPlants"/>
        </authorList>
    </citation>
    <scope>IDENTIFICATION</scope>
</reference>
<dbReference type="EC" id="3.6.4.13" evidence="1"/>
<dbReference type="Gramene" id="Pp3c6_15830V3.4">
    <property type="protein sequence ID" value="Pp3c6_15830V3.4"/>
    <property type="gene ID" value="Pp3c6_15830"/>
</dbReference>
<dbReference type="Proteomes" id="UP000006727">
    <property type="component" value="Chromosome 6"/>
</dbReference>
<dbReference type="FunCoup" id="A0A7I4E2Q9">
    <property type="interactions" value="3978"/>
</dbReference>
<dbReference type="InterPro" id="IPR011545">
    <property type="entry name" value="DEAD/DEAH_box_helicase_dom"/>
</dbReference>
<name>A0A7I4E2Q9_PHYPA</name>
<organism evidence="12 13">
    <name type="scientific">Physcomitrium patens</name>
    <name type="common">Spreading-leaved earth moss</name>
    <name type="synonym">Physcomitrella patens</name>
    <dbReference type="NCBI Taxonomy" id="3218"/>
    <lineage>
        <taxon>Eukaryota</taxon>
        <taxon>Viridiplantae</taxon>
        <taxon>Streptophyta</taxon>
        <taxon>Embryophyta</taxon>
        <taxon>Bryophyta</taxon>
        <taxon>Bryophytina</taxon>
        <taxon>Bryopsida</taxon>
        <taxon>Funariidae</taxon>
        <taxon>Funariales</taxon>
        <taxon>Funariaceae</taxon>
        <taxon>Physcomitrium</taxon>
    </lineage>
</organism>
<dbReference type="GO" id="GO:0003676">
    <property type="term" value="F:nucleic acid binding"/>
    <property type="evidence" value="ECO:0007669"/>
    <property type="project" value="InterPro"/>
</dbReference>
<evidence type="ECO:0000256" key="4">
    <source>
        <dbReference type="ARBA" id="ARBA00022806"/>
    </source>
</evidence>
<dbReference type="FunFam" id="3.40.50.300:FF:000079">
    <property type="entry name" value="probable ATP-dependent RNA helicase DDX17"/>
    <property type="match status" value="1"/>
</dbReference>
<dbReference type="EnsemblPlants" id="Pp3c6_15830V3.8">
    <property type="protein sequence ID" value="Pp3c6_15830V3.8"/>
    <property type="gene ID" value="Pp3c6_15830"/>
</dbReference>
<evidence type="ECO:0000259" key="11">
    <source>
        <dbReference type="PROSITE" id="PS51195"/>
    </source>
</evidence>
<evidence type="ECO:0000256" key="6">
    <source>
        <dbReference type="ARBA" id="ARBA00038511"/>
    </source>
</evidence>
<evidence type="ECO:0000313" key="12">
    <source>
        <dbReference type="EnsemblPlants" id="Pp3c6_15830V3.8"/>
    </source>
</evidence>
<reference evidence="12 13" key="1">
    <citation type="journal article" date="2008" name="Science">
        <title>The Physcomitrella genome reveals evolutionary insights into the conquest of land by plants.</title>
        <authorList>
            <person name="Rensing S."/>
            <person name="Lang D."/>
            <person name="Zimmer A."/>
            <person name="Terry A."/>
            <person name="Salamov A."/>
            <person name="Shapiro H."/>
            <person name="Nishiyama T."/>
            <person name="Perroud P.-F."/>
            <person name="Lindquist E."/>
            <person name="Kamisugi Y."/>
            <person name="Tanahashi T."/>
            <person name="Sakakibara K."/>
            <person name="Fujita T."/>
            <person name="Oishi K."/>
            <person name="Shin-I T."/>
            <person name="Kuroki Y."/>
            <person name="Toyoda A."/>
            <person name="Suzuki Y."/>
            <person name="Hashimoto A."/>
            <person name="Yamaguchi K."/>
            <person name="Sugano A."/>
            <person name="Kohara Y."/>
            <person name="Fujiyama A."/>
            <person name="Anterola A."/>
            <person name="Aoki S."/>
            <person name="Ashton N."/>
            <person name="Barbazuk W.B."/>
            <person name="Barker E."/>
            <person name="Bennetzen J."/>
            <person name="Bezanilla M."/>
            <person name="Blankenship R."/>
            <person name="Cho S.H."/>
            <person name="Dutcher S."/>
            <person name="Estelle M."/>
            <person name="Fawcett J.A."/>
            <person name="Gundlach H."/>
            <person name="Hanada K."/>
            <person name="Heyl A."/>
            <person name="Hicks K.A."/>
            <person name="Hugh J."/>
            <person name="Lohr M."/>
            <person name="Mayer K."/>
            <person name="Melkozernov A."/>
            <person name="Murata T."/>
            <person name="Nelson D."/>
            <person name="Pils B."/>
            <person name="Prigge M."/>
            <person name="Reiss B."/>
            <person name="Renner T."/>
            <person name="Rombauts S."/>
            <person name="Rushton P."/>
            <person name="Sanderfoot A."/>
            <person name="Schween G."/>
            <person name="Shiu S.-H."/>
            <person name="Stueber K."/>
            <person name="Theodoulou F.L."/>
            <person name="Tu H."/>
            <person name="Van de Peer Y."/>
            <person name="Verrier P.J."/>
            <person name="Waters E."/>
            <person name="Wood A."/>
            <person name="Yang L."/>
            <person name="Cove D."/>
            <person name="Cuming A."/>
            <person name="Hasebe M."/>
            <person name="Lucas S."/>
            <person name="Mishler D.B."/>
            <person name="Reski R."/>
            <person name="Grigoriev I."/>
            <person name="Quatrano R.S."/>
            <person name="Boore J.L."/>
        </authorList>
    </citation>
    <scope>NUCLEOTIDE SEQUENCE [LARGE SCALE GENOMIC DNA]</scope>
    <source>
        <strain evidence="12 13">cv. Gransden 2004</strain>
    </source>
</reference>
<dbReference type="Pfam" id="PF00271">
    <property type="entry name" value="Helicase_C"/>
    <property type="match status" value="1"/>
</dbReference>
<keyword evidence="13" id="KW-1185">Reference proteome</keyword>
<dbReference type="Pfam" id="PF23469">
    <property type="entry name" value="KH_12"/>
    <property type="match status" value="1"/>
</dbReference>
<dbReference type="GeneID" id="112283510"/>
<dbReference type="CDD" id="cd18787">
    <property type="entry name" value="SF2_C_DEAD"/>
    <property type="match status" value="1"/>
</dbReference>
<feature type="compositionally biased region" description="Basic and acidic residues" evidence="8">
    <location>
        <begin position="205"/>
        <end position="220"/>
    </location>
</feature>
<dbReference type="SMART" id="SM00487">
    <property type="entry name" value="DEXDc"/>
    <property type="match status" value="1"/>
</dbReference>
<comment type="similarity">
    <text evidence="6">Belongs to the DEAD box helicase family. DDX46/PRP5 subfamily.</text>
</comment>
<dbReference type="InterPro" id="IPR000629">
    <property type="entry name" value="RNA-helicase_DEAD-box_CS"/>
</dbReference>
<dbReference type="Gramene" id="Pp3c6_15830V3.10">
    <property type="protein sequence ID" value="Pp3c6_15830V3.10"/>
    <property type="gene ID" value="Pp3c6_15830"/>
</dbReference>
<dbReference type="EMBL" id="ABEU02000006">
    <property type="status" value="NOT_ANNOTATED_CDS"/>
    <property type="molecule type" value="Genomic_DNA"/>
</dbReference>
<dbReference type="Gramene" id="Pp3c6_15830V3.8">
    <property type="protein sequence ID" value="Pp3c6_15830V3.8"/>
    <property type="gene ID" value="Pp3c6_15830"/>
</dbReference>
<dbReference type="PROSITE" id="PS51195">
    <property type="entry name" value="Q_MOTIF"/>
    <property type="match status" value="1"/>
</dbReference>
<dbReference type="Gramene" id="Pp3c6_15830V3.3">
    <property type="protein sequence ID" value="Pp3c6_15830V3.3"/>
    <property type="gene ID" value="Pp3c6_15830"/>
</dbReference>
<dbReference type="EnsemblPlants" id="Pp3c6_15830V3.3">
    <property type="protein sequence ID" value="Pp3c6_15830V3.3"/>
    <property type="gene ID" value="Pp3c6_15830"/>
</dbReference>
<dbReference type="OrthoDB" id="196131at2759"/>
<dbReference type="EnsemblPlants" id="Pp3c6_15830V3.7">
    <property type="protein sequence ID" value="Pp3c6_15830V3.7"/>
    <property type="gene ID" value="Pp3c6_15830"/>
</dbReference>
<feature type="domain" description="Helicase ATP-binding" evidence="9">
    <location>
        <begin position="546"/>
        <end position="724"/>
    </location>
</feature>
<dbReference type="EnsemblPlants" id="Pp3c6_15830V3.10">
    <property type="protein sequence ID" value="Pp3c6_15830V3.10"/>
    <property type="gene ID" value="Pp3c6_15830"/>
</dbReference>
<dbReference type="OMA" id="QLPMKKW"/>
<dbReference type="RefSeq" id="XP_073390860.1">
    <property type="nucleotide sequence ID" value="XM_073534759.1"/>
</dbReference>
<dbReference type="CDD" id="cd17953">
    <property type="entry name" value="DEADc_DDX46"/>
    <property type="match status" value="1"/>
</dbReference>
<dbReference type="InterPro" id="IPR027417">
    <property type="entry name" value="P-loop_NTPase"/>
</dbReference>
<dbReference type="InterPro" id="IPR014001">
    <property type="entry name" value="Helicase_ATP-bd"/>
</dbReference>
<dbReference type="SUPFAM" id="SSF52540">
    <property type="entry name" value="P-loop containing nucleoside triphosphate hydrolases"/>
    <property type="match status" value="2"/>
</dbReference>
<dbReference type="PANTHER" id="PTHR47958">
    <property type="entry name" value="ATP-DEPENDENT RNA HELICASE DBP3"/>
    <property type="match status" value="1"/>
</dbReference>
<dbReference type="Gramene" id="Pp3c6_15830V3.6">
    <property type="protein sequence ID" value="Pp3c6_15830V3.6"/>
    <property type="gene ID" value="Pp3c6_15830"/>
</dbReference>
<keyword evidence="5" id="KW-0067">ATP-binding</keyword>
<dbReference type="Gramene" id="Pp3c6_15830V3.7">
    <property type="protein sequence ID" value="Pp3c6_15830V3.7"/>
    <property type="gene ID" value="Pp3c6_15830"/>
</dbReference>
<feature type="region of interest" description="Disordered" evidence="8">
    <location>
        <begin position="1"/>
        <end position="309"/>
    </location>
</feature>
<feature type="domain" description="Helicase C-terminal" evidence="10">
    <location>
        <begin position="752"/>
        <end position="896"/>
    </location>
</feature>
<keyword evidence="4" id="KW-0347">Helicase</keyword>
<dbReference type="AlphaFoldDB" id="A0A7I4E2Q9"/>
<feature type="compositionally biased region" description="Acidic residues" evidence="8">
    <location>
        <begin position="285"/>
        <end position="295"/>
    </location>
</feature>
<accession>A0A7I4E2Q9</accession>
<feature type="domain" description="DEAD-box RNA helicase Q" evidence="11">
    <location>
        <begin position="515"/>
        <end position="543"/>
    </location>
</feature>
<evidence type="ECO:0000256" key="5">
    <source>
        <dbReference type="ARBA" id="ARBA00022840"/>
    </source>
</evidence>
<dbReference type="GO" id="GO:0000398">
    <property type="term" value="P:mRNA splicing, via spliceosome"/>
    <property type="evidence" value="ECO:0000318"/>
    <property type="project" value="GO_Central"/>
</dbReference>
<feature type="compositionally biased region" description="Basic and acidic residues" evidence="8">
    <location>
        <begin position="1"/>
        <end position="25"/>
    </location>
</feature>
<evidence type="ECO:0000256" key="3">
    <source>
        <dbReference type="ARBA" id="ARBA00022801"/>
    </source>
</evidence>
<evidence type="ECO:0000256" key="7">
    <source>
        <dbReference type="PROSITE-ProRule" id="PRU00552"/>
    </source>
</evidence>
<feature type="compositionally biased region" description="Acidic residues" evidence="8">
    <location>
        <begin position="943"/>
        <end position="956"/>
    </location>
</feature>
<dbReference type="EnsemblPlants" id="Pp3c6_15830V3.6">
    <property type="protein sequence ID" value="Pp3c6_15830V3.6"/>
    <property type="gene ID" value="Pp3c6_15830"/>
</dbReference>
<dbReference type="Gramene" id="Pp3c6_15830V3.5">
    <property type="protein sequence ID" value="Pp3c6_15830V3.5"/>
    <property type="gene ID" value="Pp3c6_15830"/>
</dbReference>
<feature type="region of interest" description="Disordered" evidence="8">
    <location>
        <begin position="383"/>
        <end position="450"/>
    </location>
</feature>